<feature type="signal peptide" evidence="1">
    <location>
        <begin position="1"/>
        <end position="18"/>
    </location>
</feature>
<protein>
    <recommendedName>
        <fullName evidence="4">Transglycosylase SLT domain-containing protein</fullName>
    </recommendedName>
</protein>
<dbReference type="Proteomes" id="UP000249056">
    <property type="component" value="Unassembled WGS sequence"/>
</dbReference>
<gene>
    <name evidence="2" type="ORF">DID88_008603</name>
</gene>
<dbReference type="AlphaFoldDB" id="A0A395J6V1"/>
<keyword evidence="1" id="KW-0732">Signal</keyword>
<dbReference type="OrthoDB" id="1193027at2759"/>
<name>A0A395J6V1_9HELO</name>
<sequence>MLPKTFLLAPAMAVAVAASPIASAASPPAFGVEHATRSVAYQMFTGDGSNWPTMSSWATFETMWDNSQAVMRTSCTQFGQNNNSPGEIEDIRNAINHIADASGVDRRIILAIIMQESGGCVRAPTTVGSHANPGLMQDHDGVHSCNNGGVVQYNCPTHTIYGMIQEGTQGTRTGDGLQQLLAQAGGGHTAHGNYVAARLYNSGSYQWGTDLSAPQWGTSCYASDIVNRLLGWDAPATPCTLPNPR</sequence>
<reference evidence="2 3" key="1">
    <citation type="submission" date="2018-06" db="EMBL/GenBank/DDBJ databases">
        <title>Genome Sequence of the Brown Rot Fungal Pathogen Monilinia fructigena.</title>
        <authorList>
            <person name="Landi L."/>
            <person name="De Miccolis Angelini R.M."/>
            <person name="Pollastro S."/>
            <person name="Abate D."/>
            <person name="Faretra F."/>
            <person name="Romanazzi G."/>
        </authorList>
    </citation>
    <scope>NUCLEOTIDE SEQUENCE [LARGE SCALE GENOMIC DNA]</scope>
    <source>
        <strain evidence="2 3">Mfrg269</strain>
    </source>
</reference>
<accession>A0A395J6V1</accession>
<feature type="chain" id="PRO_5017329879" description="Transglycosylase SLT domain-containing protein" evidence="1">
    <location>
        <begin position="19"/>
        <end position="245"/>
    </location>
</feature>
<dbReference type="InterPro" id="IPR023346">
    <property type="entry name" value="Lysozyme-like_dom_sf"/>
</dbReference>
<evidence type="ECO:0008006" key="4">
    <source>
        <dbReference type="Google" id="ProtNLM"/>
    </source>
</evidence>
<organism evidence="2 3">
    <name type="scientific">Monilinia fructigena</name>
    <dbReference type="NCBI Taxonomy" id="38457"/>
    <lineage>
        <taxon>Eukaryota</taxon>
        <taxon>Fungi</taxon>
        <taxon>Dikarya</taxon>
        <taxon>Ascomycota</taxon>
        <taxon>Pezizomycotina</taxon>
        <taxon>Leotiomycetes</taxon>
        <taxon>Helotiales</taxon>
        <taxon>Sclerotiniaceae</taxon>
        <taxon>Monilinia</taxon>
    </lineage>
</organism>
<dbReference type="SUPFAM" id="SSF53955">
    <property type="entry name" value="Lysozyme-like"/>
    <property type="match status" value="1"/>
</dbReference>
<proteinExistence type="predicted"/>
<comment type="caution">
    <text evidence="2">The sequence shown here is derived from an EMBL/GenBank/DDBJ whole genome shotgun (WGS) entry which is preliminary data.</text>
</comment>
<dbReference type="Gene3D" id="1.10.530.10">
    <property type="match status" value="1"/>
</dbReference>
<evidence type="ECO:0000313" key="2">
    <source>
        <dbReference type="EMBL" id="RAL67878.1"/>
    </source>
</evidence>
<evidence type="ECO:0000256" key="1">
    <source>
        <dbReference type="SAM" id="SignalP"/>
    </source>
</evidence>
<evidence type="ECO:0000313" key="3">
    <source>
        <dbReference type="Proteomes" id="UP000249056"/>
    </source>
</evidence>
<dbReference type="EMBL" id="QKRW01000002">
    <property type="protein sequence ID" value="RAL67878.1"/>
    <property type="molecule type" value="Genomic_DNA"/>
</dbReference>
<keyword evidence="3" id="KW-1185">Reference proteome</keyword>